<feature type="region of interest" description="Disordered" evidence="1">
    <location>
        <begin position="1"/>
        <end position="21"/>
    </location>
</feature>
<evidence type="ECO:0000313" key="2">
    <source>
        <dbReference type="EMBL" id="KAF5957468.1"/>
    </source>
</evidence>
<accession>A0A7J7HZY4</accession>
<proteinExistence type="predicted"/>
<evidence type="ECO:0000313" key="3">
    <source>
        <dbReference type="Proteomes" id="UP000593564"/>
    </source>
</evidence>
<reference evidence="2 3" key="2">
    <citation type="submission" date="2020-07" db="EMBL/GenBank/DDBJ databases">
        <title>Genome assembly of wild tea tree DASZ reveals pedigree and selection history of tea varieties.</title>
        <authorList>
            <person name="Zhang W."/>
        </authorList>
    </citation>
    <scope>NUCLEOTIDE SEQUENCE [LARGE SCALE GENOMIC DNA]</scope>
    <source>
        <strain evidence="3">cv. G240</strain>
        <tissue evidence="2">Leaf</tissue>
    </source>
</reference>
<keyword evidence="3" id="KW-1185">Reference proteome</keyword>
<feature type="region of interest" description="Disordered" evidence="1">
    <location>
        <begin position="46"/>
        <end position="70"/>
    </location>
</feature>
<organism evidence="2 3">
    <name type="scientific">Camellia sinensis</name>
    <name type="common">Tea plant</name>
    <name type="synonym">Thea sinensis</name>
    <dbReference type="NCBI Taxonomy" id="4442"/>
    <lineage>
        <taxon>Eukaryota</taxon>
        <taxon>Viridiplantae</taxon>
        <taxon>Streptophyta</taxon>
        <taxon>Embryophyta</taxon>
        <taxon>Tracheophyta</taxon>
        <taxon>Spermatophyta</taxon>
        <taxon>Magnoliopsida</taxon>
        <taxon>eudicotyledons</taxon>
        <taxon>Gunneridae</taxon>
        <taxon>Pentapetalae</taxon>
        <taxon>asterids</taxon>
        <taxon>Ericales</taxon>
        <taxon>Theaceae</taxon>
        <taxon>Camellia</taxon>
    </lineage>
</organism>
<reference evidence="3" key="1">
    <citation type="journal article" date="2020" name="Nat. Commun.">
        <title>Genome assembly of wild tea tree DASZ reveals pedigree and selection history of tea varieties.</title>
        <authorList>
            <person name="Zhang W."/>
            <person name="Zhang Y."/>
            <person name="Qiu H."/>
            <person name="Guo Y."/>
            <person name="Wan H."/>
            <person name="Zhang X."/>
            <person name="Scossa F."/>
            <person name="Alseekh S."/>
            <person name="Zhang Q."/>
            <person name="Wang P."/>
            <person name="Xu L."/>
            <person name="Schmidt M.H."/>
            <person name="Jia X."/>
            <person name="Li D."/>
            <person name="Zhu A."/>
            <person name="Guo F."/>
            <person name="Chen W."/>
            <person name="Ni D."/>
            <person name="Usadel B."/>
            <person name="Fernie A.R."/>
            <person name="Wen W."/>
        </authorList>
    </citation>
    <scope>NUCLEOTIDE SEQUENCE [LARGE SCALE GENOMIC DNA]</scope>
    <source>
        <strain evidence="3">cv. G240</strain>
    </source>
</reference>
<evidence type="ECO:0000256" key="1">
    <source>
        <dbReference type="SAM" id="MobiDB-lite"/>
    </source>
</evidence>
<dbReference type="Proteomes" id="UP000593564">
    <property type="component" value="Unassembled WGS sequence"/>
</dbReference>
<comment type="caution">
    <text evidence="2">The sequence shown here is derived from an EMBL/GenBank/DDBJ whole genome shotgun (WGS) entry which is preliminary data.</text>
</comment>
<dbReference type="AlphaFoldDB" id="A0A7J7HZY4"/>
<feature type="compositionally biased region" description="Basic and acidic residues" evidence="1">
    <location>
        <begin position="46"/>
        <end position="64"/>
    </location>
</feature>
<sequence>MDSKKYTQKNQRNETEIGKKFDLRPKTTRSVEDLVVERWCRLQRESAEERHGRFSVSEKKRGENQTKLSL</sequence>
<protein>
    <submittedName>
        <fullName evidence="2">Uncharacterized protein</fullName>
    </submittedName>
</protein>
<gene>
    <name evidence="2" type="ORF">HYC85_004693</name>
</gene>
<name>A0A7J7HZY4_CAMSI</name>
<dbReference type="EMBL" id="JACBKZ010000002">
    <property type="protein sequence ID" value="KAF5957468.1"/>
    <property type="molecule type" value="Genomic_DNA"/>
</dbReference>